<dbReference type="InterPro" id="IPR050951">
    <property type="entry name" value="Retrovirus_Pol_polyprotein"/>
</dbReference>
<dbReference type="EMBL" id="JAYMGO010000015">
    <property type="protein sequence ID" value="KAL1259985.1"/>
    <property type="molecule type" value="Genomic_DNA"/>
</dbReference>
<name>A0ABR3M4G1_9TELE</name>
<evidence type="ECO:0000256" key="1">
    <source>
        <dbReference type="ARBA" id="ARBA00039658"/>
    </source>
</evidence>
<accession>A0ABR3M4G1</accession>
<dbReference type="PANTHER" id="PTHR37984">
    <property type="entry name" value="PROTEIN CBG26694"/>
    <property type="match status" value="1"/>
</dbReference>
<dbReference type="PROSITE" id="PS50994">
    <property type="entry name" value="INTEGRASE"/>
    <property type="match status" value="1"/>
</dbReference>
<evidence type="ECO:0000313" key="3">
    <source>
        <dbReference type="EMBL" id="KAL1259985.1"/>
    </source>
</evidence>
<protein>
    <recommendedName>
        <fullName evidence="1">Gypsy retrotransposon integrase-like protein 1</fullName>
    </recommendedName>
</protein>
<keyword evidence="4" id="KW-1185">Reference proteome</keyword>
<dbReference type="InterPro" id="IPR038765">
    <property type="entry name" value="Papain-like_cys_pep_sf"/>
</dbReference>
<dbReference type="Pfam" id="PF00665">
    <property type="entry name" value="rve"/>
    <property type="match status" value="1"/>
</dbReference>
<dbReference type="SUPFAM" id="SSF54001">
    <property type="entry name" value="Cysteine proteinases"/>
    <property type="match status" value="1"/>
</dbReference>
<dbReference type="InterPro" id="IPR001584">
    <property type="entry name" value="Integrase_cat-core"/>
</dbReference>
<proteinExistence type="predicted"/>
<dbReference type="Pfam" id="PF17921">
    <property type="entry name" value="Integrase_H2C2"/>
    <property type="match status" value="1"/>
</dbReference>
<dbReference type="InterPro" id="IPR012337">
    <property type="entry name" value="RNaseH-like_sf"/>
</dbReference>
<gene>
    <name evidence="3" type="ORF">QQF64_007812</name>
</gene>
<reference evidence="3 4" key="1">
    <citation type="submission" date="2023-09" db="EMBL/GenBank/DDBJ databases">
        <authorList>
            <person name="Wang M."/>
        </authorList>
    </citation>
    <scope>NUCLEOTIDE SEQUENCE [LARGE SCALE GENOMIC DNA]</scope>
    <source>
        <strain evidence="3">GT-2023</strain>
        <tissue evidence="3">Liver</tissue>
    </source>
</reference>
<comment type="caution">
    <text evidence="3">The sequence shown here is derived from an EMBL/GenBank/DDBJ whole genome shotgun (WGS) entry which is preliminary data.</text>
</comment>
<evidence type="ECO:0000313" key="4">
    <source>
        <dbReference type="Proteomes" id="UP001558613"/>
    </source>
</evidence>
<feature type="domain" description="Integrase catalytic" evidence="2">
    <location>
        <begin position="129"/>
        <end position="287"/>
    </location>
</feature>
<dbReference type="Proteomes" id="UP001558613">
    <property type="component" value="Unassembled WGS sequence"/>
</dbReference>
<dbReference type="InterPro" id="IPR036397">
    <property type="entry name" value="RNaseH_sf"/>
</dbReference>
<dbReference type="PANTHER" id="PTHR37984:SF15">
    <property type="entry name" value="INTEGRASE CATALYTIC DOMAIN-CONTAINING PROTEIN"/>
    <property type="match status" value="1"/>
</dbReference>
<sequence length="702" mass="81149">MDSFAFYNQLKNFLLKGETPETSTDRRKVRRSSTNFIIKDDRLFYVGPSRQYMRLVVLSEEEKRSVLTECHNNPGTGNHSGVRGTQNRVIAKYYWPTVIRDVKEWVRSCHRCQLNDPIKTVVPVLHSIKVKEPWEVLGLDLIGPLPETARKNKYVLSMTDLYTKWVIAEPMQSKTAAEVSAIITAKLYLFGMVRKIITDQGKEFVCKLNDSIFNMLKIKHAVASAYHPQTNGQDERTNQNIKRTLRKYVNDNHNDWDLHLPAVVYGINTAKQYSTRHSPYFLLFHRHPRLPRVNKMKLLNETVLHNIERAQSMQQKTFQNRKRKFVQVCSIQAGDDVLLSRDPKKRRTGDTFTSQHQGPYTVASISSKGVATIVKGSTCQRVNVSRLRTYYRSKNGPAERTFLQDHCYSTFRWQIEHPYACSGARWEKDLGPIQDELLKYVLDKNRPSEELIIKHGQICLTREDFWSLGLSQCMESNIGNACLKIVEEAAQRHGKNVHIVDLYAIPTWKDKDVDPVHCLPVSFVCLFVCTHELRKSSSGNRHIATFIDQRSWTERTGKDIECFPQQRTGNSCGIYMLMYALSTCTSCQLKFTEAEVPLIRQWWCIQLMERFCIEGHGQRFAHWTEEASQLLQGMLEPVFRVSKSTTKQAPSRRVAVEEGTDKVQQPTIVRDLHTAWSWVNNHTDLFRGEVTLPAFLEMNISR</sequence>
<dbReference type="Gene3D" id="3.30.420.10">
    <property type="entry name" value="Ribonuclease H-like superfamily/Ribonuclease H"/>
    <property type="match status" value="1"/>
</dbReference>
<organism evidence="3 4">
    <name type="scientific">Cirrhinus molitorella</name>
    <name type="common">mud carp</name>
    <dbReference type="NCBI Taxonomy" id="172907"/>
    <lineage>
        <taxon>Eukaryota</taxon>
        <taxon>Metazoa</taxon>
        <taxon>Chordata</taxon>
        <taxon>Craniata</taxon>
        <taxon>Vertebrata</taxon>
        <taxon>Euteleostomi</taxon>
        <taxon>Actinopterygii</taxon>
        <taxon>Neopterygii</taxon>
        <taxon>Teleostei</taxon>
        <taxon>Ostariophysi</taxon>
        <taxon>Cypriniformes</taxon>
        <taxon>Cyprinidae</taxon>
        <taxon>Labeoninae</taxon>
        <taxon>Labeonini</taxon>
        <taxon>Cirrhinus</taxon>
    </lineage>
</organism>
<dbReference type="SUPFAM" id="SSF53098">
    <property type="entry name" value="Ribonuclease H-like"/>
    <property type="match status" value="1"/>
</dbReference>
<dbReference type="Gene3D" id="3.40.395.10">
    <property type="entry name" value="Adenoviral Proteinase, Chain A"/>
    <property type="match status" value="1"/>
</dbReference>
<dbReference type="Gene3D" id="1.10.340.70">
    <property type="match status" value="1"/>
</dbReference>
<evidence type="ECO:0000259" key="2">
    <source>
        <dbReference type="PROSITE" id="PS50994"/>
    </source>
</evidence>
<dbReference type="InterPro" id="IPR041588">
    <property type="entry name" value="Integrase_H2C2"/>
</dbReference>